<name>C8XE33_NAKMY</name>
<dbReference type="InterPro" id="IPR011712">
    <property type="entry name" value="Sig_transdc_His_kin_sub3_dim/P"/>
</dbReference>
<dbReference type="PROSITE" id="PS50109">
    <property type="entry name" value="HIS_KIN"/>
    <property type="match status" value="1"/>
</dbReference>
<dbReference type="EMBL" id="CP001737">
    <property type="protein sequence ID" value="ACV79736.1"/>
    <property type="molecule type" value="Genomic_DNA"/>
</dbReference>
<dbReference type="InterPro" id="IPR050482">
    <property type="entry name" value="Sensor_HK_TwoCompSys"/>
</dbReference>
<evidence type="ECO:0000256" key="4">
    <source>
        <dbReference type="ARBA" id="ARBA00022679"/>
    </source>
</evidence>
<dbReference type="PANTHER" id="PTHR24421">
    <property type="entry name" value="NITRATE/NITRITE SENSOR PROTEIN NARX-RELATED"/>
    <property type="match status" value="1"/>
</dbReference>
<evidence type="ECO:0000256" key="9">
    <source>
        <dbReference type="SAM" id="Phobius"/>
    </source>
</evidence>
<dbReference type="PROSITE" id="PS51257">
    <property type="entry name" value="PROKAR_LIPOPROTEIN"/>
    <property type="match status" value="1"/>
</dbReference>
<reference evidence="12" key="1">
    <citation type="submission" date="2009-09" db="EMBL/GenBank/DDBJ databases">
        <title>The complete genome of Nakamurella multipartita DSM 44233.</title>
        <authorList>
            <consortium name="US DOE Joint Genome Institute (JGI-PGF)"/>
            <person name="Lucas S."/>
            <person name="Copeland A."/>
            <person name="Lapidus A."/>
            <person name="Glavina del Rio T."/>
            <person name="Dalin E."/>
            <person name="Tice H."/>
            <person name="Bruce D."/>
            <person name="Goodwin L."/>
            <person name="Pitluck S."/>
            <person name="Kyrpides N."/>
            <person name="Mavromatis K."/>
            <person name="Ivanova N."/>
            <person name="Ovchinnikova G."/>
            <person name="Sims D."/>
            <person name="Meincke L."/>
            <person name="Brettin T."/>
            <person name="Detter J.C."/>
            <person name="Han C."/>
            <person name="Larimer F."/>
            <person name="Land M."/>
            <person name="Hauser L."/>
            <person name="Markowitz V."/>
            <person name="Cheng J.-F."/>
            <person name="Hugenholtz P."/>
            <person name="Woyke T."/>
            <person name="Wu D."/>
            <person name="Klenk H.-P."/>
            <person name="Eisen J.A."/>
        </authorList>
    </citation>
    <scope>NUCLEOTIDE SEQUENCE [LARGE SCALE GENOMIC DNA]</scope>
    <source>
        <strain evidence="12">ATCC 700099 / DSM 44233 / CIP 104796 / JCM 9543 / NBRC 105858 / Y-104</strain>
    </source>
</reference>
<comment type="catalytic activity">
    <reaction evidence="1">
        <text>ATP + protein L-histidine = ADP + protein N-phospho-L-histidine.</text>
        <dbReference type="EC" id="2.7.13.3"/>
    </reaction>
</comment>
<dbReference type="Gene3D" id="3.30.565.10">
    <property type="entry name" value="Histidine kinase-like ATPase, C-terminal domain"/>
    <property type="match status" value="1"/>
</dbReference>
<feature type="transmembrane region" description="Helical" evidence="9">
    <location>
        <begin position="113"/>
        <end position="136"/>
    </location>
</feature>
<dbReference type="AlphaFoldDB" id="C8XE33"/>
<dbReference type="eggNOG" id="COG4585">
    <property type="taxonomic scope" value="Bacteria"/>
</dbReference>
<accession>C8XE33</accession>
<evidence type="ECO:0000256" key="3">
    <source>
        <dbReference type="ARBA" id="ARBA00022553"/>
    </source>
</evidence>
<feature type="transmembrane region" description="Helical" evidence="9">
    <location>
        <begin position="326"/>
        <end position="343"/>
    </location>
</feature>
<protein>
    <recommendedName>
        <fullName evidence="2">histidine kinase</fullName>
        <ecNumber evidence="2">2.7.13.3</ecNumber>
    </recommendedName>
</protein>
<dbReference type="SUPFAM" id="SSF55874">
    <property type="entry name" value="ATPase domain of HSP90 chaperone/DNA topoisomerase II/histidine kinase"/>
    <property type="match status" value="1"/>
</dbReference>
<evidence type="ECO:0000256" key="5">
    <source>
        <dbReference type="ARBA" id="ARBA00022741"/>
    </source>
</evidence>
<dbReference type="GO" id="GO:0000155">
    <property type="term" value="F:phosphorelay sensor kinase activity"/>
    <property type="evidence" value="ECO:0007669"/>
    <property type="project" value="InterPro"/>
</dbReference>
<dbReference type="STRING" id="479431.Namu_3408"/>
<dbReference type="Proteomes" id="UP000002218">
    <property type="component" value="Chromosome"/>
</dbReference>
<keyword evidence="3" id="KW-0597">Phosphoprotein</keyword>
<sequence length="686" mass="71930">MARTGDPDRRPRSASGTAGAVAVVVNVVLLVGCAWLDLSTPAAVRDEAGLDPGVLGALVGLVVTTFGAIILSRAPGHRIGRVLIGFGTLWAVDGFAESWAAHGWTGGVPGTGAALWFYEWVGAFLLLGLPLLLTLYPDGRFLTGRWGVISRVGLGLAALLPVALLLAPVAALYPDPADVPPAVDVDAPALPLPAGVWIVVLTVARALTFVALLIPVAVVVVRQHRADGQDRTRLRWLWWAALICVLVVVVSLLVPGSTMAYLALVLAVTVTAASVTVGIVRPDLVDIDALLAGTLVSAAVAAVVIALDLALLAAGTALLGEQLDQRSVTVVVLIVAVVLYGPLRHWLGGWVRRLLVGRRADRYTVVSSLAQRLESSGGVDDQLPALAAAVAEAFKVTYVGVEVIRPGGESLLAEHGRAPAATTELPITYQGARIGRLLLPAQGFRALMSRRDQALLLDVVRQAAIAVRTATLARELQLSRERLVLGREEDRRRIRRDLHDGLGPVLGGVALRLDAAGNAIAADPDRGRRLVAQSRQDVTDALADVRRLVHGLRPPALDDFGLVAALEHQVEAASSALEVDLSAGDLGALPAAVEVAAFRIVAEALTNVVRHAGAQHCRVTLTRDEQALRIEVADDGHGIDPDVVAGVGLRSLRERADELGGQCEVRCPPAGGTVVRALLPIGEEGP</sequence>
<dbReference type="SMART" id="SM00387">
    <property type="entry name" value="HATPase_c"/>
    <property type="match status" value="1"/>
</dbReference>
<dbReference type="GO" id="GO:0016020">
    <property type="term" value="C:membrane"/>
    <property type="evidence" value="ECO:0007669"/>
    <property type="project" value="InterPro"/>
</dbReference>
<dbReference type="PANTHER" id="PTHR24421:SF10">
    <property type="entry name" value="NITRATE_NITRITE SENSOR PROTEIN NARQ"/>
    <property type="match status" value="1"/>
</dbReference>
<evidence type="ECO:0000256" key="2">
    <source>
        <dbReference type="ARBA" id="ARBA00012438"/>
    </source>
</evidence>
<keyword evidence="9" id="KW-0812">Transmembrane</keyword>
<feature type="domain" description="Histidine kinase" evidence="10">
    <location>
        <begin position="599"/>
        <end position="683"/>
    </location>
</feature>
<keyword evidence="12" id="KW-1185">Reference proteome</keyword>
<dbReference type="CDD" id="cd16917">
    <property type="entry name" value="HATPase_UhpB-NarQ-NarX-like"/>
    <property type="match status" value="1"/>
</dbReference>
<keyword evidence="6 11" id="KW-0418">Kinase</keyword>
<feature type="transmembrane region" description="Helical" evidence="9">
    <location>
        <begin position="194"/>
        <end position="221"/>
    </location>
</feature>
<feature type="transmembrane region" description="Helical" evidence="9">
    <location>
        <begin position="148"/>
        <end position="174"/>
    </location>
</feature>
<proteinExistence type="predicted"/>
<feature type="transmembrane region" description="Helical" evidence="9">
    <location>
        <begin position="20"/>
        <end position="38"/>
    </location>
</feature>
<feature type="transmembrane region" description="Helical" evidence="9">
    <location>
        <begin position="233"/>
        <end position="254"/>
    </location>
</feature>
<evidence type="ECO:0000313" key="12">
    <source>
        <dbReference type="Proteomes" id="UP000002218"/>
    </source>
</evidence>
<feature type="transmembrane region" description="Helical" evidence="9">
    <location>
        <begin position="83"/>
        <end position="101"/>
    </location>
</feature>
<dbReference type="GO" id="GO:0046983">
    <property type="term" value="F:protein dimerization activity"/>
    <property type="evidence" value="ECO:0007669"/>
    <property type="project" value="InterPro"/>
</dbReference>
<dbReference type="InterPro" id="IPR003594">
    <property type="entry name" value="HATPase_dom"/>
</dbReference>
<evidence type="ECO:0000256" key="7">
    <source>
        <dbReference type="ARBA" id="ARBA00022840"/>
    </source>
</evidence>
<evidence type="ECO:0000259" key="10">
    <source>
        <dbReference type="PROSITE" id="PS50109"/>
    </source>
</evidence>
<evidence type="ECO:0000256" key="6">
    <source>
        <dbReference type="ARBA" id="ARBA00022777"/>
    </source>
</evidence>
<dbReference type="KEGG" id="nml:Namu_3408"/>
<dbReference type="InParanoid" id="C8XE33"/>
<dbReference type="InterPro" id="IPR036890">
    <property type="entry name" value="HATPase_C_sf"/>
</dbReference>
<dbReference type="GO" id="GO:0005524">
    <property type="term" value="F:ATP binding"/>
    <property type="evidence" value="ECO:0007669"/>
    <property type="project" value="UniProtKB-KW"/>
</dbReference>
<gene>
    <name evidence="11" type="ordered locus">Namu_3408</name>
</gene>
<dbReference type="Gene3D" id="1.20.5.1930">
    <property type="match status" value="1"/>
</dbReference>
<keyword evidence="9" id="KW-1133">Transmembrane helix</keyword>
<evidence type="ECO:0000313" key="11">
    <source>
        <dbReference type="EMBL" id="ACV79736.1"/>
    </source>
</evidence>
<feature type="transmembrane region" description="Helical" evidence="9">
    <location>
        <begin position="289"/>
        <end position="314"/>
    </location>
</feature>
<dbReference type="Pfam" id="PF02518">
    <property type="entry name" value="HATPase_c"/>
    <property type="match status" value="1"/>
</dbReference>
<keyword evidence="5" id="KW-0547">Nucleotide-binding</keyword>
<reference evidence="11 12" key="2">
    <citation type="journal article" date="2010" name="Stand. Genomic Sci.">
        <title>Complete genome sequence of Nakamurella multipartita type strain (Y-104).</title>
        <authorList>
            <person name="Tice H."/>
            <person name="Mayilraj S."/>
            <person name="Sims D."/>
            <person name="Lapidus A."/>
            <person name="Nolan M."/>
            <person name="Lucas S."/>
            <person name="Glavina Del Rio T."/>
            <person name="Copeland A."/>
            <person name="Cheng J.F."/>
            <person name="Meincke L."/>
            <person name="Bruce D."/>
            <person name="Goodwin L."/>
            <person name="Pitluck S."/>
            <person name="Ivanova N."/>
            <person name="Mavromatis K."/>
            <person name="Ovchinnikova G."/>
            <person name="Pati A."/>
            <person name="Chen A."/>
            <person name="Palaniappan K."/>
            <person name="Land M."/>
            <person name="Hauser L."/>
            <person name="Chang Y.J."/>
            <person name="Jeffries C.D."/>
            <person name="Detter J.C."/>
            <person name="Brettin T."/>
            <person name="Rohde M."/>
            <person name="Goker M."/>
            <person name="Bristow J."/>
            <person name="Eisen J.A."/>
            <person name="Markowitz V."/>
            <person name="Hugenholtz P."/>
            <person name="Kyrpides N.C."/>
            <person name="Klenk H.P."/>
            <person name="Chen F."/>
        </authorList>
    </citation>
    <scope>NUCLEOTIDE SEQUENCE [LARGE SCALE GENOMIC DNA]</scope>
    <source>
        <strain evidence="12">ATCC 700099 / DSM 44233 / CIP 104796 / JCM 9543 / NBRC 105858 / Y-104</strain>
    </source>
</reference>
<keyword evidence="8" id="KW-0902">Two-component regulatory system</keyword>
<evidence type="ECO:0000256" key="8">
    <source>
        <dbReference type="ARBA" id="ARBA00023012"/>
    </source>
</evidence>
<organism evidence="11 12">
    <name type="scientific">Nakamurella multipartita (strain ATCC 700099 / DSM 44233 / CIP 104796 / JCM 9543 / NBRC 105858 / Y-104)</name>
    <name type="common">Microsphaera multipartita</name>
    <dbReference type="NCBI Taxonomy" id="479431"/>
    <lineage>
        <taxon>Bacteria</taxon>
        <taxon>Bacillati</taxon>
        <taxon>Actinomycetota</taxon>
        <taxon>Actinomycetes</taxon>
        <taxon>Nakamurellales</taxon>
        <taxon>Nakamurellaceae</taxon>
        <taxon>Nakamurella</taxon>
    </lineage>
</organism>
<dbReference type="EC" id="2.7.13.3" evidence="2"/>
<dbReference type="InterPro" id="IPR005467">
    <property type="entry name" value="His_kinase_dom"/>
</dbReference>
<keyword evidence="7" id="KW-0067">ATP-binding</keyword>
<dbReference type="OrthoDB" id="227596at2"/>
<feature type="transmembrane region" description="Helical" evidence="9">
    <location>
        <begin position="53"/>
        <end position="71"/>
    </location>
</feature>
<dbReference type="Pfam" id="PF07730">
    <property type="entry name" value="HisKA_3"/>
    <property type="match status" value="1"/>
</dbReference>
<keyword evidence="4 11" id="KW-0808">Transferase</keyword>
<dbReference type="HOGENOM" id="CLU_021898_1_0_11"/>
<keyword evidence="9" id="KW-0472">Membrane</keyword>
<dbReference type="RefSeq" id="WP_015748602.1">
    <property type="nucleotide sequence ID" value="NC_013235.1"/>
</dbReference>
<evidence type="ECO:0000256" key="1">
    <source>
        <dbReference type="ARBA" id="ARBA00000085"/>
    </source>
</evidence>
<feature type="transmembrane region" description="Helical" evidence="9">
    <location>
        <begin position="260"/>
        <end position="280"/>
    </location>
</feature>